<keyword evidence="12" id="KW-1133">Transmembrane helix</keyword>
<dbReference type="AlphaFoldDB" id="A0A1H4BSJ5"/>
<dbReference type="PROSITE" id="PS00107">
    <property type="entry name" value="PROTEIN_KINASE_ATP"/>
    <property type="match status" value="1"/>
</dbReference>
<dbReference type="Gene3D" id="3.30.10.20">
    <property type="match status" value="3"/>
</dbReference>
<evidence type="ECO:0000313" key="15">
    <source>
        <dbReference type="EMBL" id="SEA51074.1"/>
    </source>
</evidence>
<dbReference type="EMBL" id="FNQV01000010">
    <property type="protein sequence ID" value="SEA51074.1"/>
    <property type="molecule type" value="Genomic_DNA"/>
</dbReference>
<evidence type="ECO:0000256" key="8">
    <source>
        <dbReference type="ARBA" id="ARBA00047899"/>
    </source>
</evidence>
<dbReference type="InterPro" id="IPR017441">
    <property type="entry name" value="Protein_kinase_ATP_BS"/>
</dbReference>
<evidence type="ECO:0000259" key="14">
    <source>
        <dbReference type="PROSITE" id="PS51178"/>
    </source>
</evidence>
<proteinExistence type="predicted"/>
<feature type="binding site" evidence="10">
    <location>
        <position position="42"/>
    </location>
    <ligand>
        <name>ATP</name>
        <dbReference type="ChEBI" id="CHEBI:30616"/>
    </ligand>
</feature>
<evidence type="ECO:0000256" key="5">
    <source>
        <dbReference type="ARBA" id="ARBA00022741"/>
    </source>
</evidence>
<organism evidence="15 16">
    <name type="scientific">Bowdeniella nasicola</name>
    <dbReference type="NCBI Taxonomy" id="208480"/>
    <lineage>
        <taxon>Bacteria</taxon>
        <taxon>Bacillati</taxon>
        <taxon>Actinomycetota</taxon>
        <taxon>Actinomycetes</taxon>
        <taxon>Actinomycetales</taxon>
        <taxon>Actinomycetaceae</taxon>
        <taxon>Bowdeniella</taxon>
    </lineage>
</organism>
<keyword evidence="4" id="KW-0677">Repeat</keyword>
<dbReference type="Proteomes" id="UP000199288">
    <property type="component" value="Unassembled WGS sequence"/>
</dbReference>
<comment type="catalytic activity">
    <reaction evidence="8">
        <text>L-threonyl-[protein] + ATP = O-phospho-L-threonyl-[protein] + ADP + H(+)</text>
        <dbReference type="Rhea" id="RHEA:46608"/>
        <dbReference type="Rhea" id="RHEA-COMP:11060"/>
        <dbReference type="Rhea" id="RHEA-COMP:11605"/>
        <dbReference type="ChEBI" id="CHEBI:15378"/>
        <dbReference type="ChEBI" id="CHEBI:30013"/>
        <dbReference type="ChEBI" id="CHEBI:30616"/>
        <dbReference type="ChEBI" id="CHEBI:61977"/>
        <dbReference type="ChEBI" id="CHEBI:456216"/>
        <dbReference type="EC" id="2.7.11.1"/>
    </reaction>
</comment>
<dbReference type="CDD" id="cd14014">
    <property type="entry name" value="STKc_PknB_like"/>
    <property type="match status" value="1"/>
</dbReference>
<evidence type="ECO:0000256" key="11">
    <source>
        <dbReference type="SAM" id="MobiDB-lite"/>
    </source>
</evidence>
<keyword evidence="7 10" id="KW-0067">ATP-binding</keyword>
<dbReference type="FunFam" id="1.10.510.10:FF:000021">
    <property type="entry name" value="Serine/threonine protein kinase"/>
    <property type="match status" value="1"/>
</dbReference>
<feature type="compositionally biased region" description="Polar residues" evidence="11">
    <location>
        <begin position="583"/>
        <end position="601"/>
    </location>
</feature>
<name>A0A1H4BSJ5_9ACTO</name>
<feature type="domain" description="PASTA" evidence="14">
    <location>
        <begin position="374"/>
        <end position="441"/>
    </location>
</feature>
<dbReference type="PROSITE" id="PS50011">
    <property type="entry name" value="PROTEIN_KINASE_DOM"/>
    <property type="match status" value="1"/>
</dbReference>
<feature type="domain" description="PASTA" evidence="14">
    <location>
        <begin position="510"/>
        <end position="573"/>
    </location>
</feature>
<dbReference type="PROSITE" id="PS00108">
    <property type="entry name" value="PROTEIN_KINASE_ST"/>
    <property type="match status" value="1"/>
</dbReference>
<dbReference type="PROSITE" id="PS51178">
    <property type="entry name" value="PASTA"/>
    <property type="match status" value="3"/>
</dbReference>
<keyword evidence="5 10" id="KW-0547">Nucleotide-binding</keyword>
<feature type="domain" description="PASTA" evidence="14">
    <location>
        <begin position="442"/>
        <end position="509"/>
    </location>
</feature>
<dbReference type="Pfam" id="PF03793">
    <property type="entry name" value="PASTA"/>
    <property type="match status" value="3"/>
</dbReference>
<dbReference type="InterPro" id="IPR005543">
    <property type="entry name" value="PASTA_dom"/>
</dbReference>
<dbReference type="GO" id="GO:0045717">
    <property type="term" value="P:negative regulation of fatty acid biosynthetic process"/>
    <property type="evidence" value="ECO:0007669"/>
    <property type="project" value="UniProtKB-ARBA"/>
</dbReference>
<keyword evidence="16" id="KW-1185">Reference proteome</keyword>
<dbReference type="Gene3D" id="1.10.510.10">
    <property type="entry name" value="Transferase(Phosphotransferase) domain 1"/>
    <property type="match status" value="1"/>
</dbReference>
<reference evidence="16" key="1">
    <citation type="submission" date="2016-10" db="EMBL/GenBank/DDBJ databases">
        <authorList>
            <person name="Varghese N."/>
            <person name="Submissions S."/>
        </authorList>
    </citation>
    <scope>NUCLEOTIDE SEQUENCE [LARGE SCALE GENOMIC DNA]</scope>
    <source>
        <strain evidence="16">KPR-1</strain>
    </source>
</reference>
<feature type="domain" description="Protein kinase" evidence="13">
    <location>
        <begin position="13"/>
        <end position="282"/>
    </location>
</feature>
<dbReference type="SUPFAM" id="SSF56112">
    <property type="entry name" value="Protein kinase-like (PK-like)"/>
    <property type="match status" value="1"/>
</dbReference>
<dbReference type="FunFam" id="3.30.200.20:FF:000035">
    <property type="entry name" value="Serine/threonine protein kinase Stk1"/>
    <property type="match status" value="1"/>
</dbReference>
<gene>
    <name evidence="15" type="ORF">SAMN02910418_01762</name>
</gene>
<dbReference type="InterPro" id="IPR011009">
    <property type="entry name" value="Kinase-like_dom_sf"/>
</dbReference>
<dbReference type="SMART" id="SM00220">
    <property type="entry name" value="S_TKc"/>
    <property type="match status" value="1"/>
</dbReference>
<keyword evidence="12" id="KW-0812">Transmembrane</keyword>
<evidence type="ECO:0000256" key="7">
    <source>
        <dbReference type="ARBA" id="ARBA00022840"/>
    </source>
</evidence>
<dbReference type="Pfam" id="PF00069">
    <property type="entry name" value="Pkinase"/>
    <property type="match status" value="1"/>
</dbReference>
<protein>
    <recommendedName>
        <fullName evidence="1">non-specific serine/threonine protein kinase</fullName>
        <ecNumber evidence="1">2.7.11.1</ecNumber>
    </recommendedName>
</protein>
<keyword evidence="6 15" id="KW-0418">Kinase</keyword>
<dbReference type="GO" id="GO:0004674">
    <property type="term" value="F:protein serine/threonine kinase activity"/>
    <property type="evidence" value="ECO:0007669"/>
    <property type="project" value="UniProtKB-KW"/>
</dbReference>
<sequence length="614" mass="65096">MVDRAPQMLAGRYEIGELIGRGGMAEVHIGYDTRLSRRVAIKLLREDLARDPVFLARFRREAQSSAALNNAAIVAVYDTGEEEVISPRSGEKVALPYIIMEYVEGHTVRDLLKDGTAVPINEAVEIVDGVLIALEYAHRAGIVHRDIKPGNIMLTPQGEVKVMDFGIARAMADSQATMTQANAVVGTAQYLSPEQARGEVVDVRSDLYSTGCLLFELLTGQPPFTGDSAVAIAYQHVRETPRTPSSIASDIPEALDRVVLKSLAKDRDQRYTDAAQMRKDLLASVRGGTVSAPSTAVWGVAGGIAPGATTAMASPVPPPTQTMPRDPGTSTQPAIATQQRSSKGWLWGLLAFLVVVLSVAAAYLIMNRDTAPPETPKVEVPVLTDMNQNGARVALEAVGLSMVIGDDVPHDSIEAGLFVSSEPPAGTSVDKGSDVTVHFSSGPGEVEVPDVTDQTQERAREALEAAGLKVSNVSTEDAPGKQKDVVLSTDPKAGSKVPKDSSVTIVVASGFVNVPDLKNKTLEEATKILQEDLKLTLRITEQETGDVDPGLVMSQSDSGKVEVGSTIELVISKEAPAIIIPTETPSPTDGITPNPTGTPSEGNELPSPPKDDNN</sequence>
<dbReference type="CDD" id="cd06577">
    <property type="entry name" value="PASTA_pknB"/>
    <property type="match status" value="3"/>
</dbReference>
<keyword evidence="12" id="KW-0472">Membrane</keyword>
<evidence type="ECO:0000313" key="16">
    <source>
        <dbReference type="Proteomes" id="UP000199288"/>
    </source>
</evidence>
<evidence type="ECO:0000256" key="12">
    <source>
        <dbReference type="SAM" id="Phobius"/>
    </source>
</evidence>
<dbReference type="InterPro" id="IPR008271">
    <property type="entry name" value="Ser/Thr_kinase_AS"/>
</dbReference>
<evidence type="ECO:0000256" key="9">
    <source>
        <dbReference type="ARBA" id="ARBA00048679"/>
    </source>
</evidence>
<evidence type="ECO:0000259" key="13">
    <source>
        <dbReference type="PROSITE" id="PS50011"/>
    </source>
</evidence>
<feature type="region of interest" description="Disordered" evidence="11">
    <location>
        <begin position="311"/>
        <end position="333"/>
    </location>
</feature>
<feature type="region of interest" description="Disordered" evidence="11">
    <location>
        <begin position="578"/>
        <end position="614"/>
    </location>
</feature>
<dbReference type="GO" id="GO:0005524">
    <property type="term" value="F:ATP binding"/>
    <property type="evidence" value="ECO:0007669"/>
    <property type="project" value="UniProtKB-UniRule"/>
</dbReference>
<evidence type="ECO:0000256" key="1">
    <source>
        <dbReference type="ARBA" id="ARBA00012513"/>
    </source>
</evidence>
<dbReference type="RefSeq" id="WP_261977079.1">
    <property type="nucleotide sequence ID" value="NZ_FNQV01000010.1"/>
</dbReference>
<evidence type="ECO:0000256" key="4">
    <source>
        <dbReference type="ARBA" id="ARBA00022737"/>
    </source>
</evidence>
<dbReference type="NCBIfam" id="NF033483">
    <property type="entry name" value="PknB_PASTA_kin"/>
    <property type="match status" value="1"/>
</dbReference>
<feature type="transmembrane region" description="Helical" evidence="12">
    <location>
        <begin position="345"/>
        <end position="366"/>
    </location>
</feature>
<dbReference type="PANTHER" id="PTHR43289:SF6">
    <property type="entry name" value="SERINE_THREONINE-PROTEIN KINASE NEKL-3"/>
    <property type="match status" value="1"/>
</dbReference>
<evidence type="ECO:0000256" key="10">
    <source>
        <dbReference type="PROSITE-ProRule" id="PRU10141"/>
    </source>
</evidence>
<accession>A0A1H4BSJ5</accession>
<keyword evidence="3" id="KW-0808">Transferase</keyword>
<evidence type="ECO:0000256" key="3">
    <source>
        <dbReference type="ARBA" id="ARBA00022679"/>
    </source>
</evidence>
<keyword evidence="2 15" id="KW-0723">Serine/threonine-protein kinase</keyword>
<comment type="catalytic activity">
    <reaction evidence="9">
        <text>L-seryl-[protein] + ATP = O-phospho-L-seryl-[protein] + ADP + H(+)</text>
        <dbReference type="Rhea" id="RHEA:17989"/>
        <dbReference type="Rhea" id="RHEA-COMP:9863"/>
        <dbReference type="Rhea" id="RHEA-COMP:11604"/>
        <dbReference type="ChEBI" id="CHEBI:15378"/>
        <dbReference type="ChEBI" id="CHEBI:29999"/>
        <dbReference type="ChEBI" id="CHEBI:30616"/>
        <dbReference type="ChEBI" id="CHEBI:83421"/>
        <dbReference type="ChEBI" id="CHEBI:456216"/>
        <dbReference type="EC" id="2.7.11.1"/>
    </reaction>
</comment>
<evidence type="ECO:0000256" key="6">
    <source>
        <dbReference type="ARBA" id="ARBA00022777"/>
    </source>
</evidence>
<dbReference type="EC" id="2.7.11.1" evidence="1"/>
<evidence type="ECO:0000256" key="2">
    <source>
        <dbReference type="ARBA" id="ARBA00022527"/>
    </source>
</evidence>
<dbReference type="SMART" id="SM00740">
    <property type="entry name" value="PASTA"/>
    <property type="match status" value="3"/>
</dbReference>
<dbReference type="InterPro" id="IPR000719">
    <property type="entry name" value="Prot_kinase_dom"/>
</dbReference>
<dbReference type="Gene3D" id="3.30.200.20">
    <property type="entry name" value="Phosphorylase Kinase, domain 1"/>
    <property type="match status" value="1"/>
</dbReference>
<dbReference type="PANTHER" id="PTHR43289">
    <property type="entry name" value="MITOGEN-ACTIVATED PROTEIN KINASE KINASE KINASE 20-RELATED"/>
    <property type="match status" value="1"/>
</dbReference>